<dbReference type="HAMAP" id="MF_01031">
    <property type="entry name" value="LeuD_type1"/>
    <property type="match status" value="1"/>
</dbReference>
<dbReference type="PANTHER" id="PTHR43345:SF5">
    <property type="entry name" value="3-ISOPROPYLMALATE DEHYDRATASE SMALL SUBUNIT"/>
    <property type="match status" value="1"/>
</dbReference>
<evidence type="ECO:0000313" key="13">
    <source>
        <dbReference type="Proteomes" id="UP000029264"/>
    </source>
</evidence>
<dbReference type="SUPFAM" id="SSF52016">
    <property type="entry name" value="LeuD/IlvD-like"/>
    <property type="match status" value="1"/>
</dbReference>
<comment type="caution">
    <text evidence="12">The sequence shown here is derived from an EMBL/GenBank/DDBJ whole genome shotgun (WGS) entry which is preliminary data.</text>
</comment>
<dbReference type="InterPro" id="IPR000573">
    <property type="entry name" value="AconitaseA/IPMdHydase_ssu_swvl"/>
</dbReference>
<sequence length="201" mass="22068">MQAFTVHQGIAVPLDNANVDTDQIIPKQFLSKVTKDGFGVHLFHDWRYLDDAGEQANPEFVMNQPRYQGATILLARENFGCGSSREHAPWALADYGLRAIIAPSFADIFYGNSINNGLLPVKLPAEQVEQLFVEVSASEGVQITVDLEQCKVVSPSGAEFPFTLAESARHKLLNGLDAIGLTLAHEAEISQYEQTVPAWRG</sequence>
<evidence type="ECO:0000256" key="2">
    <source>
        <dbReference type="ARBA" id="ARBA00002695"/>
    </source>
</evidence>
<reference evidence="12 13" key="1">
    <citation type="submission" date="2014-06" db="EMBL/GenBank/DDBJ databases">
        <title>Shewanella sp. YQH10.</title>
        <authorList>
            <person name="Liu Y."/>
            <person name="Zeng R."/>
        </authorList>
    </citation>
    <scope>NUCLEOTIDE SEQUENCE [LARGE SCALE GENOMIC DNA]</scope>
    <source>
        <strain evidence="12 13">YQH10</strain>
    </source>
</reference>
<evidence type="ECO:0000256" key="3">
    <source>
        <dbReference type="ARBA" id="ARBA00004729"/>
    </source>
</evidence>
<keyword evidence="8 10" id="KW-0456">Lyase</keyword>
<dbReference type="STRING" id="1515746.HR45_16810"/>
<evidence type="ECO:0000256" key="1">
    <source>
        <dbReference type="ARBA" id="ARBA00000491"/>
    </source>
</evidence>
<evidence type="ECO:0000256" key="8">
    <source>
        <dbReference type="ARBA" id="ARBA00023239"/>
    </source>
</evidence>
<dbReference type="Proteomes" id="UP000029264">
    <property type="component" value="Unassembled WGS sequence"/>
</dbReference>
<evidence type="ECO:0000256" key="9">
    <source>
        <dbReference type="ARBA" id="ARBA00023304"/>
    </source>
</evidence>
<dbReference type="eggNOG" id="COG0066">
    <property type="taxonomic scope" value="Bacteria"/>
</dbReference>
<keyword evidence="13" id="KW-1185">Reference proteome</keyword>
<dbReference type="CDD" id="cd01577">
    <property type="entry name" value="IPMI_Swivel"/>
    <property type="match status" value="1"/>
</dbReference>
<dbReference type="PANTHER" id="PTHR43345">
    <property type="entry name" value="3-ISOPROPYLMALATE DEHYDRATASE SMALL SUBUNIT 2-RELATED-RELATED"/>
    <property type="match status" value="1"/>
</dbReference>
<dbReference type="Gene3D" id="3.20.19.10">
    <property type="entry name" value="Aconitase, domain 4"/>
    <property type="match status" value="1"/>
</dbReference>
<dbReference type="FunFam" id="3.20.19.10:FF:000003">
    <property type="entry name" value="3-isopropylmalate dehydratase small subunit"/>
    <property type="match status" value="1"/>
</dbReference>
<dbReference type="InterPro" id="IPR015928">
    <property type="entry name" value="Aconitase/3IPM_dehydase_swvl"/>
</dbReference>
<dbReference type="Pfam" id="PF00694">
    <property type="entry name" value="Aconitase_C"/>
    <property type="match status" value="1"/>
</dbReference>
<evidence type="ECO:0000256" key="6">
    <source>
        <dbReference type="ARBA" id="ARBA00022430"/>
    </source>
</evidence>
<dbReference type="GO" id="GO:0009098">
    <property type="term" value="P:L-leucine biosynthetic process"/>
    <property type="evidence" value="ECO:0007669"/>
    <property type="project" value="UniProtKB-UniRule"/>
</dbReference>
<accession>A0A094JE59</accession>
<dbReference type="NCBIfam" id="TIGR00171">
    <property type="entry name" value="leuD"/>
    <property type="match status" value="1"/>
</dbReference>
<organism evidence="12 13">
    <name type="scientific">Shewanella mangrovi</name>
    <dbReference type="NCBI Taxonomy" id="1515746"/>
    <lineage>
        <taxon>Bacteria</taxon>
        <taxon>Pseudomonadati</taxon>
        <taxon>Pseudomonadota</taxon>
        <taxon>Gammaproteobacteria</taxon>
        <taxon>Alteromonadales</taxon>
        <taxon>Shewanellaceae</taxon>
        <taxon>Shewanella</taxon>
    </lineage>
</organism>
<comment type="catalytic activity">
    <reaction evidence="1 10">
        <text>(2R,3S)-3-isopropylmalate = (2S)-2-isopropylmalate</text>
        <dbReference type="Rhea" id="RHEA:32287"/>
        <dbReference type="ChEBI" id="CHEBI:1178"/>
        <dbReference type="ChEBI" id="CHEBI:35121"/>
        <dbReference type="EC" id="4.2.1.33"/>
    </reaction>
</comment>
<dbReference type="OrthoDB" id="9777465at2"/>
<comment type="pathway">
    <text evidence="3 10">Amino-acid biosynthesis; L-leucine biosynthesis; L-leucine from 3-methyl-2-oxobutanoate: step 2/4.</text>
</comment>
<protein>
    <recommendedName>
        <fullName evidence="10">3-isopropylmalate dehydratase small subunit</fullName>
        <ecNumber evidence="10">4.2.1.33</ecNumber>
    </recommendedName>
    <alternativeName>
        <fullName evidence="10">Alpha-IPM isomerase</fullName>
        <shortName evidence="10">IPMI</shortName>
    </alternativeName>
    <alternativeName>
        <fullName evidence="10">Isopropylmalate isomerase</fullName>
    </alternativeName>
</protein>
<keyword evidence="7 10" id="KW-0028">Amino-acid biosynthesis</keyword>
<keyword evidence="6 10" id="KW-0432">Leucine biosynthesis</keyword>
<comment type="function">
    <text evidence="2 10">Catalyzes the isomerization between 2-isopropylmalate and 3-isopropylmalate, via the formation of 2-isopropylmaleate.</text>
</comment>
<dbReference type="UniPathway" id="UPA00048">
    <property type="reaction ID" value="UER00071"/>
</dbReference>
<evidence type="ECO:0000256" key="10">
    <source>
        <dbReference type="HAMAP-Rule" id="MF_01031"/>
    </source>
</evidence>
<gene>
    <name evidence="10 12" type="primary">leuD</name>
    <name evidence="12" type="ORF">HR45_16810</name>
</gene>
<feature type="domain" description="Aconitase A/isopropylmalate dehydratase small subunit swivel" evidence="11">
    <location>
        <begin position="1"/>
        <end position="125"/>
    </location>
</feature>
<dbReference type="EMBL" id="JPEO01000019">
    <property type="protein sequence ID" value="KFZ36319.1"/>
    <property type="molecule type" value="Genomic_DNA"/>
</dbReference>
<dbReference type="InterPro" id="IPR033940">
    <property type="entry name" value="IPMI_Swivel"/>
</dbReference>
<dbReference type="AlphaFoldDB" id="A0A094JE59"/>
<evidence type="ECO:0000256" key="4">
    <source>
        <dbReference type="ARBA" id="ARBA00009845"/>
    </source>
</evidence>
<comment type="similarity">
    <text evidence="4 10">Belongs to the LeuD family. LeuD type 1 subfamily.</text>
</comment>
<dbReference type="InterPro" id="IPR050075">
    <property type="entry name" value="LeuD"/>
</dbReference>
<name>A0A094JE59_9GAMM</name>
<keyword evidence="12" id="KW-0413">Isomerase</keyword>
<dbReference type="InterPro" id="IPR004431">
    <property type="entry name" value="3-IsopropMal_deHydase_ssu"/>
</dbReference>
<dbReference type="EC" id="4.2.1.33" evidence="10"/>
<evidence type="ECO:0000313" key="12">
    <source>
        <dbReference type="EMBL" id="KFZ36319.1"/>
    </source>
</evidence>
<dbReference type="GO" id="GO:0003861">
    <property type="term" value="F:3-isopropylmalate dehydratase activity"/>
    <property type="evidence" value="ECO:0007669"/>
    <property type="project" value="UniProtKB-UniRule"/>
</dbReference>
<keyword evidence="9 10" id="KW-0100">Branched-chain amino acid biosynthesis</keyword>
<proteinExistence type="inferred from homology"/>
<evidence type="ECO:0000259" key="11">
    <source>
        <dbReference type="Pfam" id="PF00694"/>
    </source>
</evidence>
<evidence type="ECO:0000256" key="7">
    <source>
        <dbReference type="ARBA" id="ARBA00022605"/>
    </source>
</evidence>
<dbReference type="GO" id="GO:0009316">
    <property type="term" value="C:3-isopropylmalate dehydratase complex"/>
    <property type="evidence" value="ECO:0007669"/>
    <property type="project" value="InterPro"/>
</dbReference>
<dbReference type="GO" id="GO:0016853">
    <property type="term" value="F:isomerase activity"/>
    <property type="evidence" value="ECO:0007669"/>
    <property type="project" value="UniProtKB-KW"/>
</dbReference>
<evidence type="ECO:0000256" key="5">
    <source>
        <dbReference type="ARBA" id="ARBA00011271"/>
    </source>
</evidence>
<dbReference type="RefSeq" id="WP_037445187.1">
    <property type="nucleotide sequence ID" value="NZ_JPEO01000019.1"/>
</dbReference>
<comment type="subunit">
    <text evidence="5 10">Heterodimer of LeuC and LeuD.</text>
</comment>
<dbReference type="NCBIfam" id="NF002458">
    <property type="entry name" value="PRK01641.1"/>
    <property type="match status" value="1"/>
</dbReference>